<comment type="caution">
    <text evidence="14">The sequence shown here is derived from an EMBL/GenBank/DDBJ whole genome shotgun (WGS) entry which is preliminary data.</text>
</comment>
<evidence type="ECO:0000256" key="1">
    <source>
        <dbReference type="ARBA" id="ARBA00003330"/>
    </source>
</evidence>
<keyword evidence="15" id="KW-1185">Reference proteome</keyword>
<dbReference type="FunFam" id="3.40.30.10:FF:000007">
    <property type="entry name" value="Thioredoxin-dependent thiol peroxidase"/>
    <property type="match status" value="1"/>
</dbReference>
<evidence type="ECO:0000256" key="11">
    <source>
        <dbReference type="ARBA" id="ARBA00041373"/>
    </source>
</evidence>
<dbReference type="EMBL" id="BMOF01000050">
    <property type="protein sequence ID" value="GGK06061.1"/>
    <property type="molecule type" value="Genomic_DNA"/>
</dbReference>
<gene>
    <name evidence="14" type="ORF">GCM10007043_20080</name>
</gene>
<dbReference type="PANTHER" id="PTHR42801">
    <property type="entry name" value="THIOREDOXIN-DEPENDENT PEROXIDE REDUCTASE"/>
    <property type="match status" value="1"/>
</dbReference>
<dbReference type="GO" id="GO:0045454">
    <property type="term" value="P:cell redox homeostasis"/>
    <property type="evidence" value="ECO:0007669"/>
    <property type="project" value="TreeGrafter"/>
</dbReference>
<dbReference type="InterPro" id="IPR036249">
    <property type="entry name" value="Thioredoxin-like_sf"/>
</dbReference>
<keyword evidence="8" id="KW-0676">Redox-active center</keyword>
<reference evidence="14" key="1">
    <citation type="journal article" date="2014" name="Int. J. Syst. Evol. Microbiol.">
        <title>Complete genome sequence of Corynebacterium casei LMG S-19264T (=DSM 44701T), isolated from a smear-ripened cheese.</title>
        <authorList>
            <consortium name="US DOE Joint Genome Institute (JGI-PGF)"/>
            <person name="Walter F."/>
            <person name="Albersmeier A."/>
            <person name="Kalinowski J."/>
            <person name="Ruckert C."/>
        </authorList>
    </citation>
    <scope>NUCLEOTIDE SEQUENCE</scope>
    <source>
        <strain evidence="14">JCM 14719</strain>
    </source>
</reference>
<dbReference type="EC" id="1.11.1.24" evidence="3"/>
<comment type="similarity">
    <text evidence="10">Belongs to the peroxiredoxin family. BCP/PrxQ subfamily.</text>
</comment>
<dbReference type="SUPFAM" id="SSF52833">
    <property type="entry name" value="Thioredoxin-like"/>
    <property type="match status" value="1"/>
</dbReference>
<keyword evidence="6" id="KW-0560">Oxidoreductase</keyword>
<dbReference type="GO" id="GO:0008379">
    <property type="term" value="F:thioredoxin peroxidase activity"/>
    <property type="evidence" value="ECO:0007669"/>
    <property type="project" value="TreeGrafter"/>
</dbReference>
<dbReference type="PANTHER" id="PTHR42801:SF4">
    <property type="entry name" value="AHPC_TSA FAMILY PROTEIN"/>
    <property type="match status" value="1"/>
</dbReference>
<dbReference type="Pfam" id="PF00578">
    <property type="entry name" value="AhpC-TSA"/>
    <property type="match status" value="1"/>
</dbReference>
<protein>
    <recommendedName>
        <fullName evidence="3">thioredoxin-dependent peroxiredoxin</fullName>
        <ecNumber evidence="3">1.11.1.24</ecNumber>
    </recommendedName>
    <alternativeName>
        <fullName evidence="11">Bacterioferritin comigratory protein</fullName>
    </alternativeName>
    <alternativeName>
        <fullName evidence="9">Thioredoxin peroxidase</fullName>
    </alternativeName>
</protein>
<reference evidence="14" key="2">
    <citation type="submission" date="2020-09" db="EMBL/GenBank/DDBJ databases">
        <authorList>
            <person name="Sun Q."/>
            <person name="Ohkuma M."/>
        </authorList>
    </citation>
    <scope>NUCLEOTIDE SEQUENCE</scope>
    <source>
        <strain evidence="14">JCM 14719</strain>
    </source>
</reference>
<evidence type="ECO:0000256" key="12">
    <source>
        <dbReference type="ARBA" id="ARBA00049091"/>
    </source>
</evidence>
<evidence type="ECO:0000259" key="13">
    <source>
        <dbReference type="Pfam" id="PF00578"/>
    </source>
</evidence>
<evidence type="ECO:0000256" key="5">
    <source>
        <dbReference type="ARBA" id="ARBA00022862"/>
    </source>
</evidence>
<keyword evidence="5" id="KW-0049">Antioxidant</keyword>
<organism evidence="14 15">
    <name type="scientific">Calditerricola satsumensis</name>
    <dbReference type="NCBI Taxonomy" id="373054"/>
    <lineage>
        <taxon>Bacteria</taxon>
        <taxon>Bacillati</taxon>
        <taxon>Bacillota</taxon>
        <taxon>Bacilli</taxon>
        <taxon>Bacillales</taxon>
        <taxon>Bacillaceae</taxon>
        <taxon>Calditerricola</taxon>
    </lineage>
</organism>
<dbReference type="AlphaFoldDB" id="A0A8J3FDW9"/>
<evidence type="ECO:0000313" key="15">
    <source>
        <dbReference type="Proteomes" id="UP000637720"/>
    </source>
</evidence>
<dbReference type="Proteomes" id="UP000637720">
    <property type="component" value="Unassembled WGS sequence"/>
</dbReference>
<dbReference type="CDD" id="cd03017">
    <property type="entry name" value="PRX_BCP"/>
    <property type="match status" value="1"/>
</dbReference>
<comment type="function">
    <text evidence="1">Thiol-specific peroxidase that catalyzes the reduction of hydrogen peroxide and organic hydroperoxides to water and alcohols, respectively. Plays a role in cell protection against oxidative stress by detoxifying peroxides and as sensor of hydrogen peroxide-mediated signaling events.</text>
</comment>
<feature type="domain" description="Alkyl hydroperoxide reductase subunit C/ Thiol specific antioxidant" evidence="13">
    <location>
        <begin position="2"/>
        <end position="84"/>
    </location>
</feature>
<accession>A0A8J3FDW9</accession>
<keyword evidence="4" id="KW-0575">Peroxidase</keyword>
<dbReference type="Gene3D" id="3.40.30.10">
    <property type="entry name" value="Glutaredoxin"/>
    <property type="match status" value="1"/>
</dbReference>
<dbReference type="InterPro" id="IPR000866">
    <property type="entry name" value="AhpC/TSA"/>
</dbReference>
<evidence type="ECO:0000313" key="14">
    <source>
        <dbReference type="EMBL" id="GGK06061.1"/>
    </source>
</evidence>
<evidence type="ECO:0000256" key="7">
    <source>
        <dbReference type="ARBA" id="ARBA00023157"/>
    </source>
</evidence>
<evidence type="ECO:0000256" key="6">
    <source>
        <dbReference type="ARBA" id="ARBA00023002"/>
    </source>
</evidence>
<evidence type="ECO:0000256" key="9">
    <source>
        <dbReference type="ARBA" id="ARBA00032824"/>
    </source>
</evidence>
<evidence type="ECO:0000256" key="2">
    <source>
        <dbReference type="ARBA" id="ARBA00011245"/>
    </source>
</evidence>
<comment type="subunit">
    <text evidence="2">Monomer.</text>
</comment>
<sequence>MDFASRLQGFEDANTVILGVSTDDLATHEKFSAKYNIPFPLLSDTDAKVCQLYGVWKEKKNFGKTYMGIERSTFVIDGEGKIAKIWRKVKVDGHADEVLAFVREHLA</sequence>
<dbReference type="GO" id="GO:0005737">
    <property type="term" value="C:cytoplasm"/>
    <property type="evidence" value="ECO:0007669"/>
    <property type="project" value="TreeGrafter"/>
</dbReference>
<dbReference type="InterPro" id="IPR050924">
    <property type="entry name" value="Peroxiredoxin_BCP/PrxQ"/>
</dbReference>
<comment type="catalytic activity">
    <reaction evidence="12">
        <text>a hydroperoxide + [thioredoxin]-dithiol = an alcohol + [thioredoxin]-disulfide + H2O</text>
        <dbReference type="Rhea" id="RHEA:62620"/>
        <dbReference type="Rhea" id="RHEA-COMP:10698"/>
        <dbReference type="Rhea" id="RHEA-COMP:10700"/>
        <dbReference type="ChEBI" id="CHEBI:15377"/>
        <dbReference type="ChEBI" id="CHEBI:29950"/>
        <dbReference type="ChEBI" id="CHEBI:30879"/>
        <dbReference type="ChEBI" id="CHEBI:35924"/>
        <dbReference type="ChEBI" id="CHEBI:50058"/>
        <dbReference type="EC" id="1.11.1.24"/>
    </reaction>
</comment>
<proteinExistence type="inferred from homology"/>
<name>A0A8J3FDW9_9BACI</name>
<evidence type="ECO:0000256" key="8">
    <source>
        <dbReference type="ARBA" id="ARBA00023284"/>
    </source>
</evidence>
<dbReference type="GO" id="GO:0034599">
    <property type="term" value="P:cellular response to oxidative stress"/>
    <property type="evidence" value="ECO:0007669"/>
    <property type="project" value="TreeGrafter"/>
</dbReference>
<keyword evidence="7" id="KW-1015">Disulfide bond</keyword>
<evidence type="ECO:0000256" key="3">
    <source>
        <dbReference type="ARBA" id="ARBA00013017"/>
    </source>
</evidence>
<evidence type="ECO:0000256" key="10">
    <source>
        <dbReference type="ARBA" id="ARBA00038489"/>
    </source>
</evidence>
<evidence type="ECO:0000256" key="4">
    <source>
        <dbReference type="ARBA" id="ARBA00022559"/>
    </source>
</evidence>